<feature type="region of interest" description="Disordered" evidence="1">
    <location>
        <begin position="1"/>
        <end position="88"/>
    </location>
</feature>
<evidence type="ECO:0000256" key="1">
    <source>
        <dbReference type="SAM" id="MobiDB-lite"/>
    </source>
</evidence>
<organism evidence="2 3">
    <name type="scientific">Granulicella arctica</name>
    <dbReference type="NCBI Taxonomy" id="940613"/>
    <lineage>
        <taxon>Bacteria</taxon>
        <taxon>Pseudomonadati</taxon>
        <taxon>Acidobacteriota</taxon>
        <taxon>Terriglobia</taxon>
        <taxon>Terriglobales</taxon>
        <taxon>Acidobacteriaceae</taxon>
        <taxon>Granulicella</taxon>
    </lineage>
</organism>
<dbReference type="InterPro" id="IPR017802">
    <property type="entry name" value="VWFA-rel_acidobac-type"/>
</dbReference>
<dbReference type="Proteomes" id="UP000589520">
    <property type="component" value="Unassembled WGS sequence"/>
</dbReference>
<feature type="compositionally biased region" description="Low complexity" evidence="1">
    <location>
        <begin position="34"/>
        <end position="54"/>
    </location>
</feature>
<evidence type="ECO:0000313" key="3">
    <source>
        <dbReference type="Proteomes" id="UP000589520"/>
    </source>
</evidence>
<dbReference type="AlphaFoldDB" id="A0A7Y9PG24"/>
<dbReference type="EMBL" id="JACCCW010000001">
    <property type="protein sequence ID" value="NYF79234.1"/>
    <property type="molecule type" value="Genomic_DNA"/>
</dbReference>
<dbReference type="SUPFAM" id="SSF53300">
    <property type="entry name" value="vWA-like"/>
    <property type="match status" value="1"/>
</dbReference>
<accession>A0A7Y9PG24</accession>
<dbReference type="NCBIfam" id="TIGR03436">
    <property type="entry name" value="acidobact_VWFA"/>
    <property type="match status" value="1"/>
</dbReference>
<dbReference type="CDD" id="cd00198">
    <property type="entry name" value="vWFA"/>
    <property type="match status" value="1"/>
</dbReference>
<name>A0A7Y9PG24_9BACT</name>
<keyword evidence="3" id="KW-1185">Reference proteome</keyword>
<dbReference type="InterPro" id="IPR036465">
    <property type="entry name" value="vWFA_dom_sf"/>
</dbReference>
<evidence type="ECO:0000313" key="2">
    <source>
        <dbReference type="EMBL" id="NYF79234.1"/>
    </source>
</evidence>
<comment type="caution">
    <text evidence="2">The sequence shown here is derived from an EMBL/GenBank/DDBJ whole genome shotgun (WGS) entry which is preliminary data.</text>
</comment>
<gene>
    <name evidence="2" type="ORF">HDF17_001521</name>
</gene>
<feature type="compositionally biased region" description="Low complexity" evidence="1">
    <location>
        <begin position="1"/>
        <end position="24"/>
    </location>
</feature>
<reference evidence="2 3" key="1">
    <citation type="submission" date="2020-07" db="EMBL/GenBank/DDBJ databases">
        <title>Genomic Encyclopedia of Type Strains, Phase IV (KMG-V): Genome sequencing to study the core and pangenomes of soil and plant-associated prokaryotes.</title>
        <authorList>
            <person name="Whitman W."/>
        </authorList>
    </citation>
    <scope>NUCLEOTIDE SEQUENCE [LARGE SCALE GENOMIC DNA]</scope>
    <source>
        <strain evidence="2 3">X4EP2</strain>
    </source>
</reference>
<dbReference type="Gene3D" id="3.40.50.410">
    <property type="entry name" value="von Willebrand factor, type A domain"/>
    <property type="match status" value="1"/>
</dbReference>
<proteinExistence type="predicted"/>
<sequence>MMLGQQQAPQGVAQQDVAQQAIPDAPKPQSVPLGPVTPGIGTTPSSTGATSTTPQDQDAPGTSLPSSSAKPAAHEDDDGPPPELPAAGEGTKAFTLAVQVNFVQVPFTVKDKKGQLVPGLTWRDVRIYENGLRQRMQLFTVDPFPLSVALVIDQSMTFDEMTKVNNALDALQGAFAAYDEVAVFTYNNGPQQQTDFTGGQSARLNAVLDRSKAVGREPLMPLGGPLSQTTNINNQNFDPNTAPVRNHQGIELNAPREVHTLNDAILAAAQATTKAGPGRRRIVYVIGDGKEYGSTAKSKDVIRYLQTNKVAVYGTLIGDFKIPGTGFIDRIHLPFQMRDDILPLYAGATGGQIDAEYRTPGIARSFQKIAEEVRTQYTVGYYSHEPFVDGKYRKLEVKVLRPNLTVIAKEGYYPTAGDQRPRVIQAQ</sequence>
<protein>
    <submittedName>
        <fullName evidence="2">VWFA-related protein</fullName>
    </submittedName>
</protein>